<dbReference type="PATRIC" id="fig|54915.3.peg.1674"/>
<dbReference type="Pfam" id="PF07550">
    <property type="entry name" value="Shr-like_HID"/>
    <property type="match status" value="1"/>
</dbReference>
<evidence type="ECO:0000313" key="5">
    <source>
        <dbReference type="Proteomes" id="UP000319578"/>
    </source>
</evidence>
<sequence length="71" mass="7876">MYSVVGTVKNELKILHEEWPGGYDYYDPGVGMEKILAFSPNLFPQSKIYQVVIKADGYVDVVLTIEGPVPG</sequence>
<protein>
    <recommendedName>
        <fullName evidence="1">Heme-binding protein Shr-like Hb-interacting domain-containing protein</fullName>
    </recommendedName>
</protein>
<name>A0A0K9YVW5_9BACL</name>
<dbReference type="STRING" id="54915.ADS79_13410"/>
<proteinExistence type="predicted"/>
<organism evidence="3 4">
    <name type="scientific">Brevibacillus reuszeri</name>
    <dbReference type="NCBI Taxonomy" id="54915"/>
    <lineage>
        <taxon>Bacteria</taxon>
        <taxon>Bacillati</taxon>
        <taxon>Bacillota</taxon>
        <taxon>Bacilli</taxon>
        <taxon>Bacillales</taxon>
        <taxon>Paenibacillaceae</taxon>
        <taxon>Brevibacillus</taxon>
    </lineage>
</organism>
<evidence type="ECO:0000313" key="4">
    <source>
        <dbReference type="Proteomes" id="UP000036834"/>
    </source>
</evidence>
<evidence type="ECO:0000313" key="3">
    <source>
        <dbReference type="EMBL" id="KNB72833.1"/>
    </source>
</evidence>
<dbReference type="OrthoDB" id="9956042at2"/>
<dbReference type="AlphaFoldDB" id="A0A0K9YVW5"/>
<dbReference type="InterPro" id="IPR011432">
    <property type="entry name" value="Shr-like_HID"/>
</dbReference>
<dbReference type="RefSeq" id="WP_049738878.1">
    <property type="nucleotide sequence ID" value="NZ_BJON01000015.1"/>
</dbReference>
<evidence type="ECO:0000313" key="2">
    <source>
        <dbReference type="EMBL" id="GED70126.1"/>
    </source>
</evidence>
<comment type="caution">
    <text evidence="3">The sequence shown here is derived from an EMBL/GenBank/DDBJ whole genome shotgun (WGS) entry which is preliminary data.</text>
</comment>
<evidence type="ECO:0000259" key="1">
    <source>
        <dbReference type="Pfam" id="PF07550"/>
    </source>
</evidence>
<dbReference type="Proteomes" id="UP000036834">
    <property type="component" value="Unassembled WGS sequence"/>
</dbReference>
<feature type="domain" description="Heme-binding protein Shr-like Hb-interacting" evidence="1">
    <location>
        <begin position="35"/>
        <end position="65"/>
    </location>
</feature>
<accession>A0A0K9YVW5</accession>
<reference evidence="3" key="2">
    <citation type="submission" date="2015-07" db="EMBL/GenBank/DDBJ databases">
        <title>MeaNS - Measles Nucleotide Surveillance Program.</title>
        <authorList>
            <person name="Tran T."/>
            <person name="Druce J."/>
        </authorList>
    </citation>
    <scope>NUCLEOTIDE SEQUENCE</scope>
    <source>
        <strain evidence="3">DSM 9887</strain>
    </source>
</reference>
<gene>
    <name evidence="3" type="ORF">ADS79_13410</name>
    <name evidence="2" type="ORF">BRE01_38280</name>
</gene>
<keyword evidence="5" id="KW-1185">Reference proteome</keyword>
<reference evidence="4" key="1">
    <citation type="submission" date="2015-07" db="EMBL/GenBank/DDBJ databases">
        <title>Genome sequencing project for genomic taxonomy and phylogenomics of Bacillus-like bacteria.</title>
        <authorList>
            <person name="Liu B."/>
            <person name="Wang J."/>
            <person name="Zhu Y."/>
            <person name="Liu G."/>
            <person name="Chen Q."/>
            <person name="Chen Z."/>
            <person name="Lan J."/>
            <person name="Che J."/>
            <person name="Ge C."/>
            <person name="Shi H."/>
            <person name="Pan Z."/>
            <person name="Liu X."/>
        </authorList>
    </citation>
    <scope>NUCLEOTIDE SEQUENCE [LARGE SCALE GENOMIC DNA]</scope>
    <source>
        <strain evidence="4">DSM 9887</strain>
    </source>
</reference>
<reference evidence="2 5" key="3">
    <citation type="submission" date="2019-06" db="EMBL/GenBank/DDBJ databases">
        <title>Whole genome shotgun sequence of Brevibacillus reuszeri NBRC 15719.</title>
        <authorList>
            <person name="Hosoyama A."/>
            <person name="Uohara A."/>
            <person name="Ohji S."/>
            <person name="Ichikawa N."/>
        </authorList>
    </citation>
    <scope>NUCLEOTIDE SEQUENCE [LARGE SCALE GENOMIC DNA]</scope>
    <source>
        <strain evidence="2 5">NBRC 15719</strain>
    </source>
</reference>
<dbReference type="EMBL" id="BJON01000015">
    <property type="protein sequence ID" value="GED70126.1"/>
    <property type="molecule type" value="Genomic_DNA"/>
</dbReference>
<dbReference type="EMBL" id="LGIQ01000007">
    <property type="protein sequence ID" value="KNB72833.1"/>
    <property type="molecule type" value="Genomic_DNA"/>
</dbReference>
<dbReference type="Proteomes" id="UP000319578">
    <property type="component" value="Unassembled WGS sequence"/>
</dbReference>